<evidence type="ECO:0000256" key="2">
    <source>
        <dbReference type="SAM" id="Phobius"/>
    </source>
</evidence>
<gene>
    <name evidence="3" type="ORF">CCR75_006290</name>
</gene>
<dbReference type="Proteomes" id="UP000294530">
    <property type="component" value="Unassembled WGS sequence"/>
</dbReference>
<protein>
    <recommendedName>
        <fullName evidence="5">Mucin-like protein</fullName>
    </recommendedName>
</protein>
<keyword evidence="2" id="KW-1133">Transmembrane helix</keyword>
<dbReference type="KEGG" id="blac:94350031"/>
<evidence type="ECO:0000313" key="4">
    <source>
        <dbReference type="Proteomes" id="UP000294530"/>
    </source>
</evidence>
<keyword evidence="2" id="KW-0812">Transmembrane</keyword>
<accession>A0A976FQ38</accession>
<sequence>MAACAASTSATEISVCRDATYNISVDAASLCAGTGAAPAGWRCPKAGEVAVADCVSTLATYTSDHCVTYEDAVCQVIHNNTWGCVLPSVGCNVNAPREVESVCKTWDYSDNDLIDSSTLFNTKEKYNTSWFMPLTKVRPLYECGRTPTPAPSTTLFEASSIVSTTTTTTEQLATTSTLNSTNTSSNTLADVSQSEALPTKSSFECRGFACNFSDAKGPGNGKITEKETKQIVKSLTSVALAATIAESKGRRNKVMAFVAAAVAFVAVVVAAVALVYVRQKLVGEKTKVVEDTIENASQEEDEGSDQDAKLDGPSIAPPTPTVVAGRMAKTPIAAMKATVAGTIIAAERSFENNSGMEPFSEV</sequence>
<evidence type="ECO:0008006" key="5">
    <source>
        <dbReference type="Google" id="ProtNLM"/>
    </source>
</evidence>
<feature type="transmembrane region" description="Helical" evidence="2">
    <location>
        <begin position="254"/>
        <end position="277"/>
    </location>
</feature>
<reference evidence="3 4" key="1">
    <citation type="journal article" date="2021" name="Genome Biol.">
        <title>AFLAP: assembly-free linkage analysis pipeline using k-mers from genome sequencing data.</title>
        <authorList>
            <person name="Fletcher K."/>
            <person name="Zhang L."/>
            <person name="Gil J."/>
            <person name="Han R."/>
            <person name="Cavanaugh K."/>
            <person name="Michelmore R."/>
        </authorList>
    </citation>
    <scope>NUCLEOTIDE SEQUENCE [LARGE SCALE GENOMIC DNA]</scope>
    <source>
        <strain evidence="3 4">SF5</strain>
    </source>
</reference>
<evidence type="ECO:0000256" key="1">
    <source>
        <dbReference type="SAM" id="MobiDB-lite"/>
    </source>
</evidence>
<keyword evidence="4" id="KW-1185">Reference proteome</keyword>
<dbReference type="RefSeq" id="XP_067819978.1">
    <property type="nucleotide sequence ID" value="XM_067964360.1"/>
</dbReference>
<dbReference type="AlphaFoldDB" id="A0A976FQ38"/>
<keyword evidence="2" id="KW-0472">Membrane</keyword>
<proteinExistence type="predicted"/>
<name>A0A976FQ38_BRELC</name>
<feature type="compositionally biased region" description="Acidic residues" evidence="1">
    <location>
        <begin position="293"/>
        <end position="305"/>
    </location>
</feature>
<dbReference type="OrthoDB" id="78846at2759"/>
<dbReference type="EMBL" id="SHOA02000014">
    <property type="protein sequence ID" value="TDH70479.1"/>
    <property type="molecule type" value="Genomic_DNA"/>
</dbReference>
<feature type="region of interest" description="Disordered" evidence="1">
    <location>
        <begin position="293"/>
        <end position="321"/>
    </location>
</feature>
<comment type="caution">
    <text evidence="3">The sequence shown here is derived from an EMBL/GenBank/DDBJ whole genome shotgun (WGS) entry which is preliminary data.</text>
</comment>
<organism evidence="3 4">
    <name type="scientific">Bremia lactucae</name>
    <name type="common">Lettuce downy mildew</name>
    <dbReference type="NCBI Taxonomy" id="4779"/>
    <lineage>
        <taxon>Eukaryota</taxon>
        <taxon>Sar</taxon>
        <taxon>Stramenopiles</taxon>
        <taxon>Oomycota</taxon>
        <taxon>Peronosporomycetes</taxon>
        <taxon>Peronosporales</taxon>
        <taxon>Peronosporaceae</taxon>
        <taxon>Bremia</taxon>
    </lineage>
</organism>
<evidence type="ECO:0000313" key="3">
    <source>
        <dbReference type="EMBL" id="TDH70479.1"/>
    </source>
</evidence>
<dbReference type="GeneID" id="94350031"/>